<reference evidence="5 6" key="1">
    <citation type="submission" date="2018-11" db="EMBL/GenBank/DDBJ databases">
        <title>Genome sequencing of Lautropia sp. KCOM 2505 (= ChDC F240).</title>
        <authorList>
            <person name="Kook J.-K."/>
            <person name="Park S.-N."/>
            <person name="Lim Y.K."/>
        </authorList>
    </citation>
    <scope>NUCLEOTIDE SEQUENCE [LARGE SCALE GENOMIC DNA]</scope>
    <source>
        <strain evidence="5 6">KCOM 2505</strain>
    </source>
</reference>
<keyword evidence="2 5" id="KW-0560">Oxidoreductase</keyword>
<evidence type="ECO:0000256" key="1">
    <source>
        <dbReference type="ARBA" id="ARBA00006484"/>
    </source>
</evidence>
<gene>
    <name evidence="5" type="primary">dhbA</name>
    <name evidence="5" type="ORF">EHV23_13880</name>
</gene>
<sequence>MNSTSTRRFSGKRVLATGTAQGIGRRIAERFVGEGAEVIGLDRQAPTGSQPGTGGAHESSASPSASASAAALTQLQVDLTDTAAIARVCAQIRQRWDSLDVLVNAAGVLRMGGLDTLSADDWQACLDVNVTGPFHLIQQWAQVLKAQRRGAIVNIASNAAVVPRIGMLAYCTSKAAMAAMSQTVALEMAPFGVRCNIVSPGSTNTPMLAGMLGDPAGQKRLIEGLPEDYKLGIPLGKIATPDDIADAVLFLASDQAGHITMQQIVIDGGATLGA</sequence>
<accession>A0A3R8NSA8</accession>
<dbReference type="PANTHER" id="PTHR24321">
    <property type="entry name" value="DEHYDROGENASES, SHORT CHAIN"/>
    <property type="match status" value="1"/>
</dbReference>
<evidence type="ECO:0000256" key="4">
    <source>
        <dbReference type="SAM" id="MobiDB-lite"/>
    </source>
</evidence>
<dbReference type="NCBIfam" id="NF006074">
    <property type="entry name" value="PRK08220.1"/>
    <property type="match status" value="1"/>
</dbReference>
<dbReference type="PANTHER" id="PTHR24321:SF13">
    <property type="entry name" value="2,3-DIHYDRO-2,3-DIHYDROXYBENZOATE DEHYDROGENASE"/>
    <property type="match status" value="1"/>
</dbReference>
<keyword evidence="6" id="KW-1185">Reference proteome</keyword>
<dbReference type="EC" id="1.3.1.28" evidence="3"/>
<dbReference type="Gene3D" id="3.40.50.720">
    <property type="entry name" value="NAD(P)-binding Rossmann-like Domain"/>
    <property type="match status" value="1"/>
</dbReference>
<comment type="similarity">
    <text evidence="1">Belongs to the short-chain dehydrogenases/reductases (SDR) family.</text>
</comment>
<organism evidence="5 6">
    <name type="scientific">Lautropia dentalis</name>
    <dbReference type="NCBI Taxonomy" id="2490857"/>
    <lineage>
        <taxon>Bacteria</taxon>
        <taxon>Pseudomonadati</taxon>
        <taxon>Pseudomonadota</taxon>
        <taxon>Betaproteobacteria</taxon>
        <taxon>Burkholderiales</taxon>
        <taxon>Burkholderiaceae</taxon>
        <taxon>Lautropia</taxon>
    </lineage>
</organism>
<dbReference type="GO" id="GO:0008667">
    <property type="term" value="F:2,3-dihydro-2,3-dihydroxybenzoate dehydrogenase activity"/>
    <property type="evidence" value="ECO:0007669"/>
    <property type="project" value="UniProtKB-UniRule"/>
</dbReference>
<evidence type="ECO:0000256" key="3">
    <source>
        <dbReference type="NCBIfam" id="TIGR04316"/>
    </source>
</evidence>
<dbReference type="Pfam" id="PF13561">
    <property type="entry name" value="adh_short_C2"/>
    <property type="match status" value="1"/>
</dbReference>
<dbReference type="PRINTS" id="PR00081">
    <property type="entry name" value="GDHRDH"/>
</dbReference>
<dbReference type="SUPFAM" id="SSF51735">
    <property type="entry name" value="NAD(P)-binding Rossmann-fold domains"/>
    <property type="match status" value="1"/>
</dbReference>
<dbReference type="FunFam" id="3.40.50.720:FF:000084">
    <property type="entry name" value="Short-chain dehydrogenase reductase"/>
    <property type="match status" value="1"/>
</dbReference>
<dbReference type="AlphaFoldDB" id="A0A3R8NSA8"/>
<dbReference type="EMBL" id="RRUE01000002">
    <property type="protein sequence ID" value="RRN44698.1"/>
    <property type="molecule type" value="Genomic_DNA"/>
</dbReference>
<proteinExistence type="inferred from homology"/>
<protein>
    <recommendedName>
        <fullName evidence="3">2,3-dihydro-2,3-dihydroxybenzoate dehydrogenase</fullName>
        <ecNumber evidence="3">1.3.1.28</ecNumber>
    </recommendedName>
</protein>
<dbReference type="Proteomes" id="UP000270261">
    <property type="component" value="Unassembled WGS sequence"/>
</dbReference>
<dbReference type="InterPro" id="IPR020904">
    <property type="entry name" value="Sc_DH/Rdtase_CS"/>
</dbReference>
<comment type="caution">
    <text evidence="5">The sequence shown here is derived from an EMBL/GenBank/DDBJ whole genome shotgun (WGS) entry which is preliminary data.</text>
</comment>
<dbReference type="GO" id="GO:0019290">
    <property type="term" value="P:siderophore biosynthetic process"/>
    <property type="evidence" value="ECO:0007669"/>
    <property type="project" value="InterPro"/>
</dbReference>
<evidence type="ECO:0000313" key="5">
    <source>
        <dbReference type="EMBL" id="RRN44698.1"/>
    </source>
</evidence>
<dbReference type="PRINTS" id="PR00080">
    <property type="entry name" value="SDRFAMILY"/>
</dbReference>
<dbReference type="InterPro" id="IPR036291">
    <property type="entry name" value="NAD(P)-bd_dom_sf"/>
</dbReference>
<dbReference type="OrthoDB" id="156828at2"/>
<dbReference type="NCBIfam" id="TIGR04316">
    <property type="entry name" value="dhbA_paeA"/>
    <property type="match status" value="1"/>
</dbReference>
<feature type="region of interest" description="Disordered" evidence="4">
    <location>
        <begin position="39"/>
        <end position="65"/>
    </location>
</feature>
<name>A0A3R8NSA8_9BURK</name>
<evidence type="ECO:0000256" key="2">
    <source>
        <dbReference type="ARBA" id="ARBA00023002"/>
    </source>
</evidence>
<dbReference type="InterPro" id="IPR002347">
    <property type="entry name" value="SDR_fam"/>
</dbReference>
<dbReference type="RefSeq" id="WP_125096589.1">
    <property type="nucleotide sequence ID" value="NZ_RRUE01000002.1"/>
</dbReference>
<evidence type="ECO:0000313" key="6">
    <source>
        <dbReference type="Proteomes" id="UP000270261"/>
    </source>
</evidence>
<dbReference type="PROSITE" id="PS00061">
    <property type="entry name" value="ADH_SHORT"/>
    <property type="match status" value="1"/>
</dbReference>
<dbReference type="InterPro" id="IPR003560">
    <property type="entry name" value="DHB_DH"/>
</dbReference>